<dbReference type="RefSeq" id="XP_017993227.1">
    <property type="nucleotide sequence ID" value="XM_018136588.1"/>
</dbReference>
<feature type="domain" description="Vps16 C-terminal" evidence="3">
    <location>
        <begin position="559"/>
        <end position="640"/>
    </location>
</feature>
<dbReference type="GO" id="GO:0006886">
    <property type="term" value="P:intracellular protein transport"/>
    <property type="evidence" value="ECO:0007669"/>
    <property type="project" value="InterPro"/>
</dbReference>
<dbReference type="STRING" id="77020.A0A0N0RSI9"/>
<evidence type="ECO:0000259" key="4">
    <source>
        <dbReference type="Pfam" id="PF04841"/>
    </source>
</evidence>
<feature type="domain" description="Vps16 C-terminal" evidence="3">
    <location>
        <begin position="662"/>
        <end position="855"/>
    </location>
</feature>
<feature type="domain" description="Vps16 N-terminal" evidence="4">
    <location>
        <begin position="317"/>
        <end position="458"/>
    </location>
</feature>
<comment type="similarity">
    <text evidence="1 2">Belongs to the VPS16 family.</text>
</comment>
<dbReference type="OrthoDB" id="1792at2759"/>
<dbReference type="PANTHER" id="PTHR12811:SF0">
    <property type="entry name" value="VACUOLAR PROTEIN SORTING-ASSOCIATED PROTEIN 16 HOMOLOG"/>
    <property type="match status" value="1"/>
</dbReference>
<proteinExistence type="inferred from homology"/>
<dbReference type="Proteomes" id="UP000037751">
    <property type="component" value="Unassembled WGS sequence"/>
</dbReference>
<dbReference type="GO" id="GO:0005768">
    <property type="term" value="C:endosome"/>
    <property type="evidence" value="ECO:0007669"/>
    <property type="project" value="TreeGrafter"/>
</dbReference>
<dbReference type="PIRSF" id="PIRSF007949">
    <property type="entry name" value="VPS16"/>
    <property type="match status" value="1"/>
</dbReference>
<dbReference type="Pfam" id="PF04841">
    <property type="entry name" value="Vps16_N"/>
    <property type="match status" value="2"/>
</dbReference>
<dbReference type="GeneID" id="28728463"/>
<dbReference type="GO" id="GO:0030897">
    <property type="term" value="C:HOPS complex"/>
    <property type="evidence" value="ECO:0007669"/>
    <property type="project" value="TreeGrafter"/>
</dbReference>
<evidence type="ECO:0000256" key="1">
    <source>
        <dbReference type="ARBA" id="ARBA00009250"/>
    </source>
</evidence>
<dbReference type="Gene3D" id="1.10.150.780">
    <property type="entry name" value="Vps16, C-terminal region"/>
    <property type="match status" value="1"/>
</dbReference>
<comment type="caution">
    <text evidence="5">The sequence shown here is derived from an EMBL/GenBank/DDBJ whole genome shotgun (WGS) entry which is preliminary data.</text>
</comment>
<evidence type="ECO:0000256" key="2">
    <source>
        <dbReference type="PIRNR" id="PIRNR007949"/>
    </source>
</evidence>
<gene>
    <name evidence="5" type="ORF">Malapachy_2095</name>
</gene>
<evidence type="ECO:0000313" key="6">
    <source>
        <dbReference type="Proteomes" id="UP000037751"/>
    </source>
</evidence>
<dbReference type="AlphaFoldDB" id="A0A0N0RSI9"/>
<dbReference type="GO" id="GO:0016197">
    <property type="term" value="P:endosomal transport"/>
    <property type="evidence" value="ECO:0007669"/>
    <property type="project" value="TreeGrafter"/>
</dbReference>
<feature type="domain" description="Vps16 N-terminal" evidence="4">
    <location>
        <begin position="2"/>
        <end position="110"/>
    </location>
</feature>
<dbReference type="InterPro" id="IPR006925">
    <property type="entry name" value="Vps16_C"/>
</dbReference>
<dbReference type="GO" id="GO:0003779">
    <property type="term" value="F:actin binding"/>
    <property type="evidence" value="ECO:0007669"/>
    <property type="project" value="TreeGrafter"/>
</dbReference>
<protein>
    <recommendedName>
        <fullName evidence="2">Probable vacuolar protein sorting-associated protein 16 homolog</fullName>
    </recommendedName>
</protein>
<dbReference type="GO" id="GO:0042144">
    <property type="term" value="P:vacuole fusion, non-autophagic"/>
    <property type="evidence" value="ECO:0007669"/>
    <property type="project" value="TreeGrafter"/>
</dbReference>
<keyword evidence="6" id="KW-1185">Reference proteome</keyword>
<dbReference type="Pfam" id="PF04840">
    <property type="entry name" value="Vps16_C"/>
    <property type="match status" value="2"/>
</dbReference>
<name>A0A0N0RSI9_9BASI</name>
<dbReference type="InterPro" id="IPR016534">
    <property type="entry name" value="VPS16"/>
</dbReference>
<evidence type="ECO:0000313" key="5">
    <source>
        <dbReference type="EMBL" id="KOS15595.1"/>
    </source>
</evidence>
<sequence length="881" mass="97700">MTEWHRLGEAYYRRTLQYELSWPVQTLDDYLVAMSTDGGLIALTRNPHQLVALGDVGAVEPRIQVYTGAGQLVETLPWDASLRMVAMGFTFRDELAIVTDDGQVRLYALLVPCPRREAGCVEATPSTHYTWFVLSEEAADLGVAQALVTPDRIWALLRSGSMVEAPWAGIVEAQPRPKVWAEHLPRREPRTWPPVSQPPPRLPSWTASSAPTVLVATDTSVWQLGVEGYEALPIDQRAVVGMSVSPSGKLLAMITESHELHVRTMDGARLLRVWDMTRCDAYQQAPLAPRTPALLEDMDLFAPPQDRGGLGGTGVHALTWCGDDTVALAWSDRVLLLGPYEEPIALHVTGRPYLYGDQHGVRILHGDAHEWVAKVDEASLHALRPGSTHAAAVLVDAAQLAQQNDPRAYEALRALDTRLVEAIDACIEAAAQAWDVDAQQRLLRAALFGKTFVDVYDTSRLLRVSRTLRVLNAVRDASIGMPAVYDEAGMSLLLYRLASREQHKVAVHMCAYLGVRADAVLKHWARAKMARARVTSLEDEEALAHRIMAKFEAAGTWRYADIAQWAWEAGRSRMATLLVEREVRAIDQVPLLLQMHEHALALAKAVESGDTDLIYHVLFALQSSMARGAFFRVIQTLPVAEHDAYDQSVGLRPSPRPTYEGLAVNLLLSYARAQAPDLLRDFYYQDDRHRESGVECVREALRLPPKERMSPLREAQKHFSNDRSCAAEAKRTDEACQLYAFQATLASELSAMGLTAAAKDVEGVSLHDTMLLCLRHNLPKRAERLKHDFRVSDARYFALRVRALIEAQDFAELYRLGTARRPPQGYAPIIAALLHAGHVEEAARFVAKGATSDKANRMAIQALIERCPTAPVQAQLRAALP</sequence>
<organism evidence="5 6">
    <name type="scientific">Malassezia pachydermatis</name>
    <dbReference type="NCBI Taxonomy" id="77020"/>
    <lineage>
        <taxon>Eukaryota</taxon>
        <taxon>Fungi</taxon>
        <taxon>Dikarya</taxon>
        <taxon>Basidiomycota</taxon>
        <taxon>Ustilaginomycotina</taxon>
        <taxon>Malasseziomycetes</taxon>
        <taxon>Malasseziales</taxon>
        <taxon>Malasseziaceae</taxon>
        <taxon>Malassezia</taxon>
    </lineage>
</organism>
<dbReference type="VEuPathDB" id="FungiDB:Malapachy_2095"/>
<dbReference type="EMBL" id="LGAV01000002">
    <property type="protein sequence ID" value="KOS15595.1"/>
    <property type="molecule type" value="Genomic_DNA"/>
</dbReference>
<keyword evidence="2" id="KW-0813">Transport</keyword>
<dbReference type="InterPro" id="IPR006926">
    <property type="entry name" value="Vps16_N"/>
</dbReference>
<dbReference type="InterPro" id="IPR038132">
    <property type="entry name" value="Vps16_C_sf"/>
</dbReference>
<reference evidence="5 6" key="1">
    <citation type="submission" date="2015-07" db="EMBL/GenBank/DDBJ databases">
        <title>Draft Genome Sequence of Malassezia furfur CBS1878 and Malassezia pachydermatis CBS1879.</title>
        <authorList>
            <person name="Triana S."/>
            <person name="Ohm R."/>
            <person name="Gonzalez A."/>
            <person name="DeCock H."/>
            <person name="Restrepo S."/>
            <person name="Celis A."/>
        </authorList>
    </citation>
    <scope>NUCLEOTIDE SEQUENCE [LARGE SCALE GENOMIC DNA]</scope>
    <source>
        <strain evidence="5 6">CBS 1879</strain>
    </source>
</reference>
<keyword evidence="2" id="KW-0653">Protein transport</keyword>
<comment type="function">
    <text evidence="2">Essential for vacuolar protein sorting. Required for vacuole biogenesis, stability and to maintain vacuole morphology.</text>
</comment>
<accession>A0A0N0RSI9</accession>
<dbReference type="PANTHER" id="PTHR12811">
    <property type="entry name" value="VACUOLAR PROTEIN SORTING VPS16"/>
    <property type="match status" value="1"/>
</dbReference>
<evidence type="ECO:0000259" key="3">
    <source>
        <dbReference type="Pfam" id="PF04840"/>
    </source>
</evidence>